<dbReference type="EMBL" id="JBEAFC010000006">
    <property type="protein sequence ID" value="KAL1554762.1"/>
    <property type="molecule type" value="Genomic_DNA"/>
</dbReference>
<gene>
    <name evidence="1" type="ORF">AAHA92_15286</name>
</gene>
<protein>
    <submittedName>
        <fullName evidence="1">Uncharacterized protein</fullName>
    </submittedName>
</protein>
<name>A0ABD1HER1_SALDI</name>
<organism evidence="1 2">
    <name type="scientific">Salvia divinorum</name>
    <name type="common">Maria pastora</name>
    <name type="synonym">Diviner's sage</name>
    <dbReference type="NCBI Taxonomy" id="28513"/>
    <lineage>
        <taxon>Eukaryota</taxon>
        <taxon>Viridiplantae</taxon>
        <taxon>Streptophyta</taxon>
        <taxon>Embryophyta</taxon>
        <taxon>Tracheophyta</taxon>
        <taxon>Spermatophyta</taxon>
        <taxon>Magnoliopsida</taxon>
        <taxon>eudicotyledons</taxon>
        <taxon>Gunneridae</taxon>
        <taxon>Pentapetalae</taxon>
        <taxon>asterids</taxon>
        <taxon>lamiids</taxon>
        <taxon>Lamiales</taxon>
        <taxon>Lamiaceae</taxon>
        <taxon>Nepetoideae</taxon>
        <taxon>Mentheae</taxon>
        <taxon>Salviinae</taxon>
        <taxon>Salvia</taxon>
        <taxon>Salvia subgen. Calosphace</taxon>
    </lineage>
</organism>
<dbReference type="AlphaFoldDB" id="A0ABD1HER1"/>
<accession>A0ABD1HER1</accession>
<evidence type="ECO:0000313" key="1">
    <source>
        <dbReference type="EMBL" id="KAL1554762.1"/>
    </source>
</evidence>
<keyword evidence="2" id="KW-1185">Reference proteome</keyword>
<dbReference type="Proteomes" id="UP001567538">
    <property type="component" value="Unassembled WGS sequence"/>
</dbReference>
<evidence type="ECO:0000313" key="2">
    <source>
        <dbReference type="Proteomes" id="UP001567538"/>
    </source>
</evidence>
<sequence>MKINKILTIEDVNNCCLFGLIHCGTVYNPSKVLLNKDIDVINRFRERIKNDDSFMKELPAVLKFGKPEVVDEIEGNLKSIETLFCLEDENYWICARVESVNCYGDWYFISCKKCGKIWLKLTISFTVLDVPNLMDLDS</sequence>
<proteinExistence type="predicted"/>
<reference evidence="1 2" key="1">
    <citation type="submission" date="2024-06" db="EMBL/GenBank/DDBJ databases">
        <title>A chromosome level genome sequence of Diviner's sage (Salvia divinorum).</title>
        <authorList>
            <person name="Ford S.A."/>
            <person name="Ro D.-K."/>
            <person name="Ness R.W."/>
            <person name="Phillips M.A."/>
        </authorList>
    </citation>
    <scope>NUCLEOTIDE SEQUENCE [LARGE SCALE GENOMIC DNA]</scope>
    <source>
        <strain evidence="1">SAF-2024a</strain>
        <tissue evidence="1">Leaf</tissue>
    </source>
</reference>
<comment type="caution">
    <text evidence="1">The sequence shown here is derived from an EMBL/GenBank/DDBJ whole genome shotgun (WGS) entry which is preliminary data.</text>
</comment>